<feature type="transmembrane region" description="Helical" evidence="21">
    <location>
        <begin position="703"/>
        <end position="721"/>
    </location>
</feature>
<evidence type="ECO:0000256" key="21">
    <source>
        <dbReference type="SAM" id="Phobius"/>
    </source>
</evidence>
<protein>
    <recommendedName>
        <fullName evidence="16">DSC E3 ubiquitin ligase complex subunit A</fullName>
        <ecNumber evidence="4">2.3.2.27</ecNumber>
    </recommendedName>
    <alternativeName>
        <fullName evidence="17">Defective for SREBP cleavage protein A</fullName>
    </alternativeName>
    <alternativeName>
        <fullName evidence="18">RING-type E3 ubiquitin transferase dscA</fullName>
    </alternativeName>
</protein>
<dbReference type="HOGENOM" id="CLU_010475_0_0_1"/>
<dbReference type="GO" id="GO:0012505">
    <property type="term" value="C:endomembrane system"/>
    <property type="evidence" value="ECO:0007669"/>
    <property type="project" value="UniProtKB-SubCell"/>
</dbReference>
<feature type="region of interest" description="Disordered" evidence="20">
    <location>
        <begin position="168"/>
        <end position="213"/>
    </location>
</feature>
<feature type="region of interest" description="Disordered" evidence="20">
    <location>
        <begin position="587"/>
        <end position="613"/>
    </location>
</feature>
<sequence>MPQAQDNARFVFIVLLIIWLNAGNDNGTGLLSAPSLVAGRLYRQRAAYTTMANSSWGDFDPQPQAVARPSDAATAATTSPPSSGRYLNLTGFREEDGLAWDDLATFKQRCLEWSRRAFQTAHGHSLWDVAQVVPTWQNATGTVHGSWVRQACSVERDATSYNGSVLTGSGTWDHMDDEGYESRPLLEGYGSRAHDRAKSSNGTTTKSKSKYEDKNVVQWSRNITGQSGRMVVRITDNEEDERYESEDRSGETTTSGPGAGGLVRTVTATVNIEDEEGTGSSHDMRLHGVHWPHKGALMLATTSEKFAGIFGLPHLAPGEEFFRSSQRLLNRTLDAALRQRERVHGFGAPDPAYASPLWTSSVDETPEGLFPSPRCEYVMYLQIHPVEASRVLGSAKQAAAAAAAAAAAGTELQEDQSQEQLVAAAIRDIEHELRFPSGAPIAGGGGVVPTMQMSAMLYSPDCAYFIETKGPPRFAAAEGQHLRGLKSEVFVYEARLWMLGYAAVLGVQIKLLLGQVRSTYTPSTLGRASFYTVAMMLLADGMVFVSASAWTLTASASFLPSLAVTFAGFLSVTIGGGFLSEIYTAQEPERRRQRRRRQRERQERQQQQRQVSVPIIVPSDQDVDAEIEEQEAAERQQSAFLLPAPATANAPAAAVAAAATAPDTSDTPSPSFSSVAGRLAMLGLGLLFLSLAAMTWWASARAVYANVLAAAYLSMWVPQIVRNVERNSRRAFAWPFMVGQSAMRLAPVAYFWLRADNVLFARPDRHAFLALAAWVWVQLWVLAFQDAWEYHPVLREDAVEAGRLPIGLVSTVDGEDGSGSNNNNSTDSNGLASTNLWTVDCAICCEALDVPVIRMGVEDPTAGGVAGVLARRQYMVTPCRHVFHTACLEGWLRFRLQCPICREELPPL</sequence>
<evidence type="ECO:0000256" key="5">
    <source>
        <dbReference type="ARBA" id="ARBA00022679"/>
    </source>
</evidence>
<evidence type="ECO:0000256" key="13">
    <source>
        <dbReference type="ARBA" id="ARBA00023136"/>
    </source>
</evidence>
<keyword evidence="11" id="KW-0862">Zinc</keyword>
<dbReference type="OrthoDB" id="9984778at2759"/>
<keyword evidence="13 21" id="KW-0472">Membrane</keyword>
<evidence type="ECO:0000256" key="3">
    <source>
        <dbReference type="ARBA" id="ARBA00004906"/>
    </source>
</evidence>
<dbReference type="UniPathway" id="UPA00143"/>
<dbReference type="Gene3D" id="3.30.40.10">
    <property type="entry name" value="Zinc/RING finger domain, C3HC4 (zinc finger)"/>
    <property type="match status" value="1"/>
</dbReference>
<dbReference type="InterPro" id="IPR001841">
    <property type="entry name" value="Znf_RING"/>
</dbReference>
<dbReference type="EC" id="2.3.2.27" evidence="4"/>
<dbReference type="FunCoup" id="F0XM41">
    <property type="interactions" value="37"/>
</dbReference>
<keyword evidence="7" id="KW-0479">Metal-binding</keyword>
<evidence type="ECO:0000256" key="17">
    <source>
        <dbReference type="ARBA" id="ARBA00077885"/>
    </source>
</evidence>
<feature type="compositionally biased region" description="Low complexity" evidence="20">
    <location>
        <begin position="69"/>
        <end position="82"/>
    </location>
</feature>
<evidence type="ECO:0000256" key="8">
    <source>
        <dbReference type="ARBA" id="ARBA00022729"/>
    </source>
</evidence>
<dbReference type="GO" id="GO:0016567">
    <property type="term" value="P:protein ubiquitination"/>
    <property type="evidence" value="ECO:0007669"/>
    <property type="project" value="UniProtKB-UniPathway"/>
</dbReference>
<dbReference type="FunFam" id="3.30.40.10:FF:000626">
    <property type="entry name" value="Transmembrane ubiquitin ligase 1"/>
    <property type="match status" value="1"/>
</dbReference>
<evidence type="ECO:0000313" key="25">
    <source>
        <dbReference type="Proteomes" id="UP000007796"/>
    </source>
</evidence>
<evidence type="ECO:0000256" key="9">
    <source>
        <dbReference type="ARBA" id="ARBA00022771"/>
    </source>
</evidence>
<feature type="transmembrane region" description="Helical" evidence="21">
    <location>
        <begin position="733"/>
        <end position="753"/>
    </location>
</feature>
<feature type="transmembrane region" description="Helical" evidence="21">
    <location>
        <begin position="765"/>
        <end position="784"/>
    </location>
</feature>
<evidence type="ECO:0000256" key="22">
    <source>
        <dbReference type="SAM" id="SignalP"/>
    </source>
</evidence>
<evidence type="ECO:0000256" key="16">
    <source>
        <dbReference type="ARBA" id="ARBA00071072"/>
    </source>
</evidence>
<evidence type="ECO:0000256" key="2">
    <source>
        <dbReference type="ARBA" id="ARBA00004127"/>
    </source>
</evidence>
<evidence type="ECO:0000256" key="19">
    <source>
        <dbReference type="PROSITE-ProRule" id="PRU00175"/>
    </source>
</evidence>
<dbReference type="RefSeq" id="XP_014170946.1">
    <property type="nucleotide sequence ID" value="XM_014315471.1"/>
</dbReference>
<dbReference type="SUPFAM" id="SSF57850">
    <property type="entry name" value="RING/U-box"/>
    <property type="match status" value="1"/>
</dbReference>
<dbReference type="InParanoid" id="F0XM41"/>
<feature type="region of interest" description="Disordered" evidence="20">
    <location>
        <begin position="59"/>
        <end position="82"/>
    </location>
</feature>
<feature type="region of interest" description="Disordered" evidence="20">
    <location>
        <begin position="235"/>
        <end position="262"/>
    </location>
</feature>
<comment type="function">
    <text evidence="14">Catalytic component of the DSC E3 ubiquitin ligase complex which is required for the srbA transcriptional activator proteolytic cleavage to release the soluble transcription factor from the membrane in low oxygen or sterol conditions. Required for growth during hypoxia and triazole drug susceptibility, as well as for virulence in a murine model of invasive pulmonary aspergillosis (IPA).</text>
</comment>
<feature type="transmembrane region" description="Helical" evidence="21">
    <location>
        <begin position="528"/>
        <end position="550"/>
    </location>
</feature>
<accession>F0XM41</accession>
<evidence type="ECO:0000313" key="24">
    <source>
        <dbReference type="EMBL" id="EFX01464.1"/>
    </source>
</evidence>
<comment type="subcellular location">
    <subcellularLocation>
        <location evidence="2">Endomembrane system</location>
        <topology evidence="2">Multi-pass membrane protein</topology>
    </subcellularLocation>
</comment>
<keyword evidence="10" id="KW-0833">Ubl conjugation pathway</keyword>
<keyword evidence="8 22" id="KW-0732">Signal</keyword>
<gene>
    <name evidence="24" type="ORF">CMQ_6406</name>
</gene>
<dbReference type="GeneID" id="25979836"/>
<keyword evidence="5" id="KW-0808">Transferase</keyword>
<evidence type="ECO:0000259" key="23">
    <source>
        <dbReference type="PROSITE" id="PS50089"/>
    </source>
</evidence>
<dbReference type="eggNOG" id="KOG0828">
    <property type="taxonomic scope" value="Eukaryota"/>
</dbReference>
<comment type="pathway">
    <text evidence="3">Protein modification; protein ubiquitination.</text>
</comment>
<dbReference type="Pfam" id="PF12678">
    <property type="entry name" value="zf-rbx1"/>
    <property type="match status" value="1"/>
</dbReference>
<dbReference type="InterPro" id="IPR013083">
    <property type="entry name" value="Znf_RING/FYVE/PHD"/>
</dbReference>
<keyword evidence="12 21" id="KW-1133">Transmembrane helix</keyword>
<dbReference type="STRING" id="655863.F0XM41"/>
<feature type="transmembrane region" description="Helical" evidence="21">
    <location>
        <begin position="496"/>
        <end position="516"/>
    </location>
</feature>
<dbReference type="GO" id="GO:0061630">
    <property type="term" value="F:ubiquitin protein ligase activity"/>
    <property type="evidence" value="ECO:0007669"/>
    <property type="project" value="UniProtKB-EC"/>
</dbReference>
<dbReference type="AlphaFoldDB" id="F0XM41"/>
<dbReference type="SMART" id="SM00184">
    <property type="entry name" value="RING"/>
    <property type="match status" value="1"/>
</dbReference>
<keyword evidence="6 21" id="KW-0812">Transmembrane</keyword>
<evidence type="ECO:0000256" key="11">
    <source>
        <dbReference type="ARBA" id="ARBA00022833"/>
    </source>
</evidence>
<name>F0XM41_GROCL</name>
<dbReference type="Pfam" id="PF11145">
    <property type="entry name" value="DUF2921"/>
    <property type="match status" value="1"/>
</dbReference>
<dbReference type="Proteomes" id="UP000007796">
    <property type="component" value="Unassembled WGS sequence"/>
</dbReference>
<comment type="catalytic activity">
    <reaction evidence="1">
        <text>S-ubiquitinyl-[E2 ubiquitin-conjugating enzyme]-L-cysteine + [acceptor protein]-L-lysine = [E2 ubiquitin-conjugating enzyme]-L-cysteine + N(6)-ubiquitinyl-[acceptor protein]-L-lysine.</text>
        <dbReference type="EC" id="2.3.2.27"/>
    </reaction>
</comment>
<feature type="transmembrane region" description="Helical" evidence="21">
    <location>
        <begin position="679"/>
        <end position="697"/>
    </location>
</feature>
<dbReference type="GO" id="GO:0016874">
    <property type="term" value="F:ligase activity"/>
    <property type="evidence" value="ECO:0007669"/>
    <property type="project" value="UniProtKB-KW"/>
</dbReference>
<dbReference type="InterPro" id="IPR050731">
    <property type="entry name" value="HRD1_E3_ubiq-ligases"/>
</dbReference>
<dbReference type="PROSITE" id="PS50089">
    <property type="entry name" value="ZF_RING_2"/>
    <property type="match status" value="1"/>
</dbReference>
<dbReference type="InterPro" id="IPR021319">
    <property type="entry name" value="DUF2921"/>
</dbReference>
<evidence type="ECO:0000256" key="14">
    <source>
        <dbReference type="ARBA" id="ARBA00056116"/>
    </source>
</evidence>
<dbReference type="GO" id="GO:0008270">
    <property type="term" value="F:zinc ion binding"/>
    <property type="evidence" value="ECO:0007669"/>
    <property type="project" value="UniProtKB-KW"/>
</dbReference>
<reference evidence="24 25" key="1">
    <citation type="journal article" date="2011" name="Proc. Natl. Acad. Sci. U.S.A.">
        <title>Genome and transcriptome analyses of the mountain pine beetle-fungal symbiont Grosmannia clavigera, a lodgepole pine pathogen.</title>
        <authorList>
            <person name="DiGuistini S."/>
            <person name="Wang Y."/>
            <person name="Liao N.Y."/>
            <person name="Taylor G."/>
            <person name="Tanguay P."/>
            <person name="Feau N."/>
            <person name="Henrissat B."/>
            <person name="Chan S.K."/>
            <person name="Hesse-Orce U."/>
            <person name="Alamouti S.M."/>
            <person name="Tsui C.K.M."/>
            <person name="Docking R.T."/>
            <person name="Levasseur A."/>
            <person name="Haridas S."/>
            <person name="Robertson G."/>
            <person name="Birol I."/>
            <person name="Holt R.A."/>
            <person name="Marra M.A."/>
            <person name="Hamelin R.C."/>
            <person name="Hirst M."/>
            <person name="Jones S.J.M."/>
            <person name="Bohlmann J."/>
            <person name="Breuil C."/>
        </authorList>
    </citation>
    <scope>NUCLEOTIDE SEQUENCE [LARGE SCALE GENOMIC DNA]</scope>
    <source>
        <strain evidence="25">kw1407 / UAMH 11150</strain>
    </source>
</reference>
<organism evidence="25">
    <name type="scientific">Grosmannia clavigera (strain kw1407 / UAMH 11150)</name>
    <name type="common">Blue stain fungus</name>
    <name type="synonym">Graphiocladiella clavigera</name>
    <dbReference type="NCBI Taxonomy" id="655863"/>
    <lineage>
        <taxon>Eukaryota</taxon>
        <taxon>Fungi</taxon>
        <taxon>Dikarya</taxon>
        <taxon>Ascomycota</taxon>
        <taxon>Pezizomycotina</taxon>
        <taxon>Sordariomycetes</taxon>
        <taxon>Sordariomycetidae</taxon>
        <taxon>Ophiostomatales</taxon>
        <taxon>Ophiostomataceae</taxon>
        <taxon>Leptographium</taxon>
    </lineage>
</organism>
<comment type="subunit">
    <text evidence="15">Component of the DSC E3 ubiquitin ligase complex composed of dscA, dscB, dscC and dscD.</text>
</comment>
<dbReference type="PANTHER" id="PTHR22763:SF162">
    <property type="entry name" value="TRANSMEMBRANE E3 UBIQUITIN-PROTEIN LIGASE 1"/>
    <property type="match status" value="1"/>
</dbReference>
<evidence type="ECO:0000256" key="7">
    <source>
        <dbReference type="ARBA" id="ARBA00022723"/>
    </source>
</evidence>
<dbReference type="EMBL" id="GL629794">
    <property type="protein sequence ID" value="EFX01464.1"/>
    <property type="molecule type" value="Genomic_DNA"/>
</dbReference>
<feature type="chain" id="PRO_5005675435" description="DSC E3 ubiquitin ligase complex subunit A" evidence="22">
    <location>
        <begin position="24"/>
        <end position="908"/>
    </location>
</feature>
<proteinExistence type="predicted"/>
<evidence type="ECO:0000256" key="15">
    <source>
        <dbReference type="ARBA" id="ARBA00063126"/>
    </source>
</evidence>
<feature type="signal peptide" evidence="22">
    <location>
        <begin position="1"/>
        <end position="23"/>
    </location>
</feature>
<keyword evidence="24" id="KW-0436">Ligase</keyword>
<dbReference type="GO" id="GO:0044695">
    <property type="term" value="C:Dsc E3 ubiquitin ligase complex"/>
    <property type="evidence" value="ECO:0007669"/>
    <property type="project" value="TreeGrafter"/>
</dbReference>
<keyword evidence="25" id="KW-1185">Reference proteome</keyword>
<evidence type="ECO:0000256" key="12">
    <source>
        <dbReference type="ARBA" id="ARBA00022989"/>
    </source>
</evidence>
<evidence type="ECO:0000256" key="18">
    <source>
        <dbReference type="ARBA" id="ARBA00082128"/>
    </source>
</evidence>
<evidence type="ECO:0000256" key="4">
    <source>
        <dbReference type="ARBA" id="ARBA00012483"/>
    </source>
</evidence>
<evidence type="ECO:0000256" key="6">
    <source>
        <dbReference type="ARBA" id="ARBA00022692"/>
    </source>
</evidence>
<feature type="transmembrane region" description="Helical" evidence="21">
    <location>
        <begin position="562"/>
        <end position="585"/>
    </location>
</feature>
<feature type="domain" description="RING-type" evidence="23">
    <location>
        <begin position="841"/>
        <end position="902"/>
    </location>
</feature>
<dbReference type="PANTHER" id="PTHR22763">
    <property type="entry name" value="RING ZINC FINGER PROTEIN"/>
    <property type="match status" value="1"/>
</dbReference>
<dbReference type="InterPro" id="IPR024766">
    <property type="entry name" value="Znf_RING_H2"/>
</dbReference>
<evidence type="ECO:0000256" key="1">
    <source>
        <dbReference type="ARBA" id="ARBA00000900"/>
    </source>
</evidence>
<dbReference type="GO" id="GO:0043161">
    <property type="term" value="P:proteasome-mediated ubiquitin-dependent protein catabolic process"/>
    <property type="evidence" value="ECO:0007669"/>
    <property type="project" value="TreeGrafter"/>
</dbReference>
<evidence type="ECO:0000256" key="20">
    <source>
        <dbReference type="SAM" id="MobiDB-lite"/>
    </source>
</evidence>
<evidence type="ECO:0000256" key="10">
    <source>
        <dbReference type="ARBA" id="ARBA00022786"/>
    </source>
</evidence>
<keyword evidence="9 19" id="KW-0863">Zinc-finger</keyword>